<protein>
    <submittedName>
        <fullName evidence="2">Uncharacterized protein</fullName>
    </submittedName>
</protein>
<dbReference type="AlphaFoldDB" id="A0A6A6K7N0"/>
<dbReference type="EMBL" id="JAAGAX010000018">
    <property type="protein sequence ID" value="KAF2284801.1"/>
    <property type="molecule type" value="Genomic_DNA"/>
</dbReference>
<feature type="region of interest" description="Disordered" evidence="1">
    <location>
        <begin position="121"/>
        <end position="163"/>
    </location>
</feature>
<evidence type="ECO:0000313" key="2">
    <source>
        <dbReference type="EMBL" id="KAF2284801.1"/>
    </source>
</evidence>
<evidence type="ECO:0000256" key="1">
    <source>
        <dbReference type="SAM" id="MobiDB-lite"/>
    </source>
</evidence>
<dbReference type="CDD" id="cd09272">
    <property type="entry name" value="RNase_HI_RT_Ty1"/>
    <property type="match status" value="1"/>
</dbReference>
<comment type="caution">
    <text evidence="2">The sequence shown here is derived from an EMBL/GenBank/DDBJ whole genome shotgun (WGS) entry which is preliminary data.</text>
</comment>
<gene>
    <name evidence="2" type="ORF">GH714_030639</name>
</gene>
<dbReference type="PANTHER" id="PTHR35317">
    <property type="entry name" value="OS04G0629600 PROTEIN"/>
    <property type="match status" value="1"/>
</dbReference>
<proteinExistence type="predicted"/>
<sequence length="238" mass="26724">MGLSQSKAEYEGDDRIKGMQVLNLIRDFELQKMKDSETIKEYSERLLNIANRVRLLGSEFKDSRIVEKFLVTVPERFEATITTLENTKDLSNITLVELLNSLQAQEQRRVMREEGFVEEALQAKHEDGGRNKKKKNKKNANGEGAISNNSKSKAGSSKGKYPPWSSSKLINEFKLDMNDWGGSLDDMKSTSGYCFSLGSGIFSWCSKKQDIVTQSTAEAEFMAAKQQKSSIVAEENLG</sequence>
<dbReference type="PANTHER" id="PTHR35317:SF11">
    <property type="entry name" value="CCHC-TYPE DOMAIN-CONTAINING PROTEIN"/>
    <property type="match status" value="1"/>
</dbReference>
<keyword evidence="3" id="KW-1185">Reference proteome</keyword>
<reference evidence="2 3" key="1">
    <citation type="journal article" date="2020" name="Mol. Plant">
        <title>The Chromosome-Based Rubber Tree Genome Provides New Insights into Spurge Genome Evolution and Rubber Biosynthesis.</title>
        <authorList>
            <person name="Liu J."/>
            <person name="Shi C."/>
            <person name="Shi C.C."/>
            <person name="Li W."/>
            <person name="Zhang Q.J."/>
            <person name="Zhang Y."/>
            <person name="Li K."/>
            <person name="Lu H.F."/>
            <person name="Shi C."/>
            <person name="Zhu S.T."/>
            <person name="Xiao Z.Y."/>
            <person name="Nan H."/>
            <person name="Yue Y."/>
            <person name="Zhu X.G."/>
            <person name="Wu Y."/>
            <person name="Hong X.N."/>
            <person name="Fan G.Y."/>
            <person name="Tong Y."/>
            <person name="Zhang D."/>
            <person name="Mao C.L."/>
            <person name="Liu Y.L."/>
            <person name="Hao S.J."/>
            <person name="Liu W.Q."/>
            <person name="Lv M.Q."/>
            <person name="Zhang H.B."/>
            <person name="Liu Y."/>
            <person name="Hu-Tang G.R."/>
            <person name="Wang J.P."/>
            <person name="Wang J.H."/>
            <person name="Sun Y.H."/>
            <person name="Ni S.B."/>
            <person name="Chen W.B."/>
            <person name="Zhang X.C."/>
            <person name="Jiao Y.N."/>
            <person name="Eichler E.E."/>
            <person name="Li G.H."/>
            <person name="Liu X."/>
            <person name="Gao L.Z."/>
        </authorList>
    </citation>
    <scope>NUCLEOTIDE SEQUENCE [LARGE SCALE GENOMIC DNA]</scope>
    <source>
        <strain evidence="3">cv. GT1</strain>
        <tissue evidence="2">Leaf</tissue>
    </source>
</reference>
<dbReference type="Proteomes" id="UP000467840">
    <property type="component" value="Chromosome 12"/>
</dbReference>
<evidence type="ECO:0000313" key="3">
    <source>
        <dbReference type="Proteomes" id="UP000467840"/>
    </source>
</evidence>
<feature type="compositionally biased region" description="Basic and acidic residues" evidence="1">
    <location>
        <begin position="121"/>
        <end position="130"/>
    </location>
</feature>
<organism evidence="2 3">
    <name type="scientific">Hevea brasiliensis</name>
    <name type="common">Para rubber tree</name>
    <name type="synonym">Siphonia brasiliensis</name>
    <dbReference type="NCBI Taxonomy" id="3981"/>
    <lineage>
        <taxon>Eukaryota</taxon>
        <taxon>Viridiplantae</taxon>
        <taxon>Streptophyta</taxon>
        <taxon>Embryophyta</taxon>
        <taxon>Tracheophyta</taxon>
        <taxon>Spermatophyta</taxon>
        <taxon>Magnoliopsida</taxon>
        <taxon>eudicotyledons</taxon>
        <taxon>Gunneridae</taxon>
        <taxon>Pentapetalae</taxon>
        <taxon>rosids</taxon>
        <taxon>fabids</taxon>
        <taxon>Malpighiales</taxon>
        <taxon>Euphorbiaceae</taxon>
        <taxon>Crotonoideae</taxon>
        <taxon>Micrandreae</taxon>
        <taxon>Hevea</taxon>
    </lineage>
</organism>
<accession>A0A6A6K7N0</accession>
<name>A0A6A6K7N0_HEVBR</name>
<feature type="compositionally biased region" description="Low complexity" evidence="1">
    <location>
        <begin position="147"/>
        <end position="160"/>
    </location>
</feature>
<dbReference type="Pfam" id="PF14223">
    <property type="entry name" value="Retrotran_gag_2"/>
    <property type="match status" value="1"/>
</dbReference>